<organism evidence="1 2">
    <name type="scientific">Linderina macrospora</name>
    <dbReference type="NCBI Taxonomy" id="4868"/>
    <lineage>
        <taxon>Eukaryota</taxon>
        <taxon>Fungi</taxon>
        <taxon>Fungi incertae sedis</taxon>
        <taxon>Zoopagomycota</taxon>
        <taxon>Kickxellomycotina</taxon>
        <taxon>Kickxellomycetes</taxon>
        <taxon>Kickxellales</taxon>
        <taxon>Kickxellaceae</taxon>
        <taxon>Linderina</taxon>
    </lineage>
</organism>
<keyword evidence="2" id="KW-1185">Reference proteome</keyword>
<dbReference type="Proteomes" id="UP001150603">
    <property type="component" value="Unassembled WGS sequence"/>
</dbReference>
<reference evidence="1" key="1">
    <citation type="submission" date="2022-07" db="EMBL/GenBank/DDBJ databases">
        <title>Phylogenomic reconstructions and comparative analyses of Kickxellomycotina fungi.</title>
        <authorList>
            <person name="Reynolds N.K."/>
            <person name="Stajich J.E."/>
            <person name="Barry K."/>
            <person name="Grigoriev I.V."/>
            <person name="Crous P."/>
            <person name="Smith M.E."/>
        </authorList>
    </citation>
    <scope>NUCLEOTIDE SEQUENCE</scope>
    <source>
        <strain evidence="1">NRRL 5244</strain>
    </source>
</reference>
<dbReference type="EMBL" id="JANBPW010005109">
    <property type="protein sequence ID" value="KAJ1933343.1"/>
    <property type="molecule type" value="Genomic_DNA"/>
</dbReference>
<evidence type="ECO:0000313" key="2">
    <source>
        <dbReference type="Proteomes" id="UP001150603"/>
    </source>
</evidence>
<gene>
    <name evidence="1" type="ORF">FBU59_006057</name>
</gene>
<comment type="caution">
    <text evidence="1">The sequence shown here is derived from an EMBL/GenBank/DDBJ whole genome shotgun (WGS) entry which is preliminary data.</text>
</comment>
<evidence type="ECO:0000313" key="1">
    <source>
        <dbReference type="EMBL" id="KAJ1933343.1"/>
    </source>
</evidence>
<sequence length="138" mass="15203">MSPLSPLKSTPAKRASISRLQRSLGLKTGPMGRRPRKISVSSGRSTCVESVLTEVARKSTESGSDFGQYESLVCRMRAVGLEITQVAEQDFYDYCVDELLKASTEAFHDVSSMISETLAEEIFFSFNSQLNELLATPN</sequence>
<proteinExistence type="predicted"/>
<protein>
    <submittedName>
        <fullName evidence="1">Uncharacterized protein</fullName>
    </submittedName>
</protein>
<name>A0ACC1J101_9FUNG</name>
<accession>A0ACC1J101</accession>